<comment type="similarity">
    <text evidence="1">Belongs to the disease resistance NB-LRR family.</text>
</comment>
<dbReference type="FunFam" id="1.10.10.10:FF:000322">
    <property type="entry name" value="Probable disease resistance protein At1g63360"/>
    <property type="match status" value="1"/>
</dbReference>
<evidence type="ECO:0000256" key="8">
    <source>
        <dbReference type="SAM" id="MobiDB-lite"/>
    </source>
</evidence>
<keyword evidence="2" id="KW-0433">Leucine-rich repeat</keyword>
<dbReference type="InterPro" id="IPR003591">
    <property type="entry name" value="Leu-rich_rpt_typical-subtyp"/>
</dbReference>
<evidence type="ECO:0000256" key="6">
    <source>
        <dbReference type="ARBA" id="ARBA00022840"/>
    </source>
</evidence>
<dbReference type="Pfam" id="PF13855">
    <property type="entry name" value="LRR_8"/>
    <property type="match status" value="1"/>
</dbReference>
<dbReference type="InterPro" id="IPR002182">
    <property type="entry name" value="NB-ARC"/>
</dbReference>
<dbReference type="PRINTS" id="PR00364">
    <property type="entry name" value="DISEASERSIST"/>
</dbReference>
<dbReference type="Gene3D" id="3.80.10.10">
    <property type="entry name" value="Ribonuclease Inhibitor"/>
    <property type="match status" value="1"/>
</dbReference>
<feature type="domain" description="Disease resistance protein winged helix" evidence="11">
    <location>
        <begin position="450"/>
        <end position="517"/>
    </location>
</feature>
<feature type="domain" description="Disease resistance protein At4g27190-like leucine-rich repeats" evidence="10">
    <location>
        <begin position="873"/>
        <end position="1000"/>
    </location>
</feature>
<keyword evidence="7" id="KW-0175">Coiled coil</keyword>
<dbReference type="OrthoDB" id="1926275at2759"/>
<dbReference type="FunFam" id="3.40.50.300:FF:001091">
    <property type="entry name" value="Probable disease resistance protein At1g61300"/>
    <property type="match status" value="1"/>
</dbReference>
<dbReference type="SUPFAM" id="SSF52058">
    <property type="entry name" value="L domain-like"/>
    <property type="match status" value="1"/>
</dbReference>
<dbReference type="AlphaFoldDB" id="A0A5J5C3K8"/>
<dbReference type="GO" id="GO:0043531">
    <property type="term" value="F:ADP binding"/>
    <property type="evidence" value="ECO:0007669"/>
    <property type="project" value="InterPro"/>
</dbReference>
<dbReference type="GO" id="GO:0005524">
    <property type="term" value="F:ATP binding"/>
    <property type="evidence" value="ECO:0007669"/>
    <property type="project" value="UniProtKB-KW"/>
</dbReference>
<dbReference type="SMART" id="SM00369">
    <property type="entry name" value="LRR_TYP"/>
    <property type="match status" value="2"/>
</dbReference>
<dbReference type="EMBL" id="CM018031">
    <property type="protein sequence ID" value="KAA8548710.1"/>
    <property type="molecule type" value="Genomic_DNA"/>
</dbReference>
<evidence type="ECO:0000259" key="9">
    <source>
        <dbReference type="Pfam" id="PF00931"/>
    </source>
</evidence>
<protein>
    <submittedName>
        <fullName evidence="12">Uncharacterized protein</fullName>
    </submittedName>
</protein>
<keyword evidence="13" id="KW-1185">Reference proteome</keyword>
<dbReference type="Gene3D" id="3.40.50.300">
    <property type="entry name" value="P-loop containing nucleotide triphosphate hydrolases"/>
    <property type="match status" value="1"/>
</dbReference>
<feature type="region of interest" description="Disordered" evidence="8">
    <location>
        <begin position="933"/>
        <end position="952"/>
    </location>
</feature>
<dbReference type="Pfam" id="PF23247">
    <property type="entry name" value="LRR_RPS2"/>
    <property type="match status" value="1"/>
</dbReference>
<feature type="domain" description="NB-ARC" evidence="9">
    <location>
        <begin position="197"/>
        <end position="363"/>
    </location>
</feature>
<dbReference type="SUPFAM" id="SSF52540">
    <property type="entry name" value="P-loop containing nucleoside triphosphate hydrolases"/>
    <property type="match status" value="1"/>
</dbReference>
<evidence type="ECO:0000256" key="2">
    <source>
        <dbReference type="ARBA" id="ARBA00022614"/>
    </source>
</evidence>
<dbReference type="Pfam" id="PF00931">
    <property type="entry name" value="NB-ARC"/>
    <property type="match status" value="1"/>
</dbReference>
<feature type="compositionally biased region" description="Low complexity" evidence="8">
    <location>
        <begin position="933"/>
        <end position="947"/>
    </location>
</feature>
<evidence type="ECO:0000313" key="13">
    <source>
        <dbReference type="Proteomes" id="UP000325577"/>
    </source>
</evidence>
<sequence>MELSPSTLSSRRITIARSCCTPLLLLLPGLSPSDYEAIGSGCVNGRDLAMDSMVGLIVEFIKLLWNPIGKCIKYHKSLHENMIILKRDLVELNSRKEDIKSRRDAELHLGKETGKEVENWLKNVERINSETQAIEQRVAKVNKLLRARLGKLVDEKIREVKEFYQKGSSFVTLVIDAPLSSGLKLPVTEISSSTSLERNINQIWEYLMDEDIRKIGVYGMGGVGKTTILKHINNQLSKKENVKFDYAIWVTVSKELNIFKLQNDIAKTLKEDISTEQDEMRRAALVSEMLGSKKYVLILDDVWEKIDLEKVGIPEPTRSSGCKLILTTRSFDVCRCMGCKEFKVEVLSKEEAWNLFSDKVGQDVLDVPSLEPLVKEVAEECAGLPLAIVAIACSMRKVYAKHQWQNALNEMKDRVNSVEGRENEVFERLEFSYNRLQDLKIKFCFLYCSLYPEDFDIPRGELVYFWIIEGLVDEMRSRKDQFDRGLTIVDMLVNNCLLQSSSDNTSVKMHDLMRDMALKITRKNPRFMVKAGVLLRELPNDEEWGEDLEKVSLMFNEISQIPSGTSPSCPTLSTLILQGNFGLSSVPGSFFENMHTLRVLDLSNTAIQNLPNSVSDLENLTALLLRHCRYLRDVPSLAKLRSLQVLDLTDSSIEEVPRGMDSLVNLKCLYMNDTYELKMFPTGILPRLSHLQHLRLRSGSENVAVRWKEVEGLRELEEFKGRMYLHDYNRYIASRHYGGLSRYYIMVGPDNRMFPFFESMKTVKLTQCSLFSDSITLPHDIECLQIDGCDDMGSCLCDVPLLWTNTATLELKACEIFNCDSVECIWSSSSTAALVPKEIEEVHCSPLQSLERLVISWLPNFSAFFMWGGIALPRGTLSNLKQLHINACPKLKKLFSPRLLQHLHNLKHISICNCKQMEEVIIAGYEERTDANANASNSNHSSSNNINQDTDTDTADITLPMLTSLTLRDLPELKSIYSGMTVCDSIEKIDLRRCPQLKRLPLSLPMLNGQPSHPPVLREIVVDSEEWWESLEWDHPNSKNVLQPFIKFRPW</sequence>
<dbReference type="InterPro" id="IPR050905">
    <property type="entry name" value="Plant_NBS-LRR"/>
</dbReference>
<proteinExistence type="inferred from homology"/>
<dbReference type="PANTHER" id="PTHR33463:SF212">
    <property type="entry name" value="AND NB-ARC DOMAINS-CONTAINING DISEASE RESISTANCE PROTEIN, PUTATIVE-RELATED"/>
    <property type="match status" value="1"/>
</dbReference>
<dbReference type="Pfam" id="PF23559">
    <property type="entry name" value="WHD_DRP"/>
    <property type="match status" value="1"/>
</dbReference>
<dbReference type="Proteomes" id="UP000325577">
    <property type="component" value="Linkage Group LG0"/>
</dbReference>
<evidence type="ECO:0000256" key="3">
    <source>
        <dbReference type="ARBA" id="ARBA00022737"/>
    </source>
</evidence>
<evidence type="ECO:0000259" key="10">
    <source>
        <dbReference type="Pfam" id="PF23247"/>
    </source>
</evidence>
<evidence type="ECO:0000256" key="7">
    <source>
        <dbReference type="SAM" id="Coils"/>
    </source>
</evidence>
<evidence type="ECO:0000256" key="5">
    <source>
        <dbReference type="ARBA" id="ARBA00022821"/>
    </source>
</evidence>
<feature type="coiled-coil region" evidence="7">
    <location>
        <begin position="82"/>
        <end position="137"/>
    </location>
</feature>
<keyword evidence="5" id="KW-0611">Plant defense</keyword>
<dbReference type="InterPro" id="IPR058922">
    <property type="entry name" value="WHD_DRP"/>
</dbReference>
<name>A0A5J5C3K8_9ASTE</name>
<dbReference type="FunFam" id="1.10.8.430:FF:000003">
    <property type="entry name" value="Probable disease resistance protein At5g66910"/>
    <property type="match status" value="1"/>
</dbReference>
<evidence type="ECO:0000256" key="4">
    <source>
        <dbReference type="ARBA" id="ARBA00022741"/>
    </source>
</evidence>
<gene>
    <name evidence="12" type="ORF">F0562_000394</name>
</gene>
<dbReference type="Gene3D" id="1.10.8.430">
    <property type="entry name" value="Helical domain of apoptotic protease-activating factors"/>
    <property type="match status" value="1"/>
</dbReference>
<dbReference type="InterPro" id="IPR027417">
    <property type="entry name" value="P-loop_NTPase"/>
</dbReference>
<keyword evidence="6" id="KW-0067">ATP-binding</keyword>
<dbReference type="InterPro" id="IPR057135">
    <property type="entry name" value="At4g27190-like_LRR"/>
</dbReference>
<dbReference type="PANTHER" id="PTHR33463">
    <property type="entry name" value="NB-ARC DOMAIN-CONTAINING PROTEIN-RELATED"/>
    <property type="match status" value="1"/>
</dbReference>
<dbReference type="InterPro" id="IPR032675">
    <property type="entry name" value="LRR_dom_sf"/>
</dbReference>
<reference evidence="12 13" key="1">
    <citation type="submission" date="2019-09" db="EMBL/GenBank/DDBJ databases">
        <title>A chromosome-level genome assembly of the Chinese tupelo Nyssa sinensis.</title>
        <authorList>
            <person name="Yang X."/>
            <person name="Kang M."/>
            <person name="Yang Y."/>
            <person name="Xiong H."/>
            <person name="Wang M."/>
            <person name="Zhang Z."/>
            <person name="Wang Z."/>
            <person name="Wu H."/>
            <person name="Ma T."/>
            <person name="Liu J."/>
            <person name="Xi Z."/>
        </authorList>
    </citation>
    <scope>NUCLEOTIDE SEQUENCE [LARGE SCALE GENOMIC DNA]</scope>
    <source>
        <strain evidence="12">J267</strain>
        <tissue evidence="12">Leaf</tissue>
    </source>
</reference>
<accession>A0A5J5C3K8</accession>
<keyword evidence="3" id="KW-0677">Repeat</keyword>
<dbReference type="GO" id="GO:0051607">
    <property type="term" value="P:defense response to virus"/>
    <property type="evidence" value="ECO:0007669"/>
    <property type="project" value="UniProtKB-ARBA"/>
</dbReference>
<evidence type="ECO:0000256" key="1">
    <source>
        <dbReference type="ARBA" id="ARBA00008894"/>
    </source>
</evidence>
<organism evidence="12 13">
    <name type="scientific">Nyssa sinensis</name>
    <dbReference type="NCBI Taxonomy" id="561372"/>
    <lineage>
        <taxon>Eukaryota</taxon>
        <taxon>Viridiplantae</taxon>
        <taxon>Streptophyta</taxon>
        <taxon>Embryophyta</taxon>
        <taxon>Tracheophyta</taxon>
        <taxon>Spermatophyta</taxon>
        <taxon>Magnoliopsida</taxon>
        <taxon>eudicotyledons</taxon>
        <taxon>Gunneridae</taxon>
        <taxon>Pentapetalae</taxon>
        <taxon>asterids</taxon>
        <taxon>Cornales</taxon>
        <taxon>Nyssaceae</taxon>
        <taxon>Nyssa</taxon>
    </lineage>
</organism>
<dbReference type="InterPro" id="IPR042197">
    <property type="entry name" value="Apaf_helical"/>
</dbReference>
<evidence type="ECO:0000313" key="12">
    <source>
        <dbReference type="EMBL" id="KAA8548710.1"/>
    </source>
</evidence>
<keyword evidence="4" id="KW-0547">Nucleotide-binding</keyword>
<dbReference type="InterPro" id="IPR001611">
    <property type="entry name" value="Leu-rich_rpt"/>
</dbReference>
<evidence type="ECO:0000259" key="11">
    <source>
        <dbReference type="Pfam" id="PF23559"/>
    </source>
</evidence>